<evidence type="ECO:0000313" key="2">
    <source>
        <dbReference type="EMBL" id="GGD00570.1"/>
    </source>
</evidence>
<dbReference type="Proteomes" id="UP000630615">
    <property type="component" value="Unassembled WGS sequence"/>
</dbReference>
<evidence type="ECO:0000259" key="1">
    <source>
        <dbReference type="Pfam" id="PF05043"/>
    </source>
</evidence>
<keyword evidence="3" id="KW-1185">Reference proteome</keyword>
<dbReference type="Pfam" id="PF05043">
    <property type="entry name" value="Mga"/>
    <property type="match status" value="1"/>
</dbReference>
<accession>A0ABQ1PP78</accession>
<dbReference type="RefSeq" id="WP_088270865.1">
    <property type="nucleotide sequence ID" value="NZ_BMKI01000010.1"/>
</dbReference>
<name>A0ABQ1PP78_9ENTE</name>
<gene>
    <name evidence="2" type="ORF">GCM10011573_32700</name>
</gene>
<protein>
    <recommendedName>
        <fullName evidence="1">Mga helix-turn-helix domain-containing protein</fullName>
    </recommendedName>
</protein>
<organism evidence="2 3">
    <name type="scientific">Enterococcus wangshanyuanii</name>
    <dbReference type="NCBI Taxonomy" id="2005703"/>
    <lineage>
        <taxon>Bacteria</taxon>
        <taxon>Bacillati</taxon>
        <taxon>Bacillota</taxon>
        <taxon>Bacilli</taxon>
        <taxon>Lactobacillales</taxon>
        <taxon>Enterococcaceae</taxon>
        <taxon>Enterococcus</taxon>
    </lineage>
</organism>
<dbReference type="InterPro" id="IPR007737">
    <property type="entry name" value="Mga_HTH"/>
</dbReference>
<comment type="caution">
    <text evidence="2">The sequence shown here is derived from an EMBL/GenBank/DDBJ whole genome shotgun (WGS) entry which is preliminary data.</text>
</comment>
<dbReference type="EMBL" id="BMKI01000010">
    <property type="protein sequence ID" value="GGD00570.1"/>
    <property type="molecule type" value="Genomic_DNA"/>
</dbReference>
<dbReference type="Gene3D" id="1.10.10.10">
    <property type="entry name" value="Winged helix-like DNA-binding domain superfamily/Winged helix DNA-binding domain"/>
    <property type="match status" value="1"/>
</dbReference>
<evidence type="ECO:0000313" key="3">
    <source>
        <dbReference type="Proteomes" id="UP000630615"/>
    </source>
</evidence>
<dbReference type="InterPro" id="IPR036388">
    <property type="entry name" value="WH-like_DNA-bd_sf"/>
</dbReference>
<feature type="domain" description="Mga helix-turn-helix" evidence="1">
    <location>
        <begin position="76"/>
        <end position="160"/>
    </location>
</feature>
<reference evidence="3" key="1">
    <citation type="journal article" date="2019" name="Int. J. Syst. Evol. Microbiol.">
        <title>The Global Catalogue of Microorganisms (GCM) 10K type strain sequencing project: providing services to taxonomists for standard genome sequencing and annotation.</title>
        <authorList>
            <consortium name="The Broad Institute Genomics Platform"/>
            <consortium name="The Broad Institute Genome Sequencing Center for Infectious Disease"/>
            <person name="Wu L."/>
            <person name="Ma J."/>
        </authorList>
    </citation>
    <scope>NUCLEOTIDE SEQUENCE [LARGE SCALE GENOMIC DNA]</scope>
    <source>
        <strain evidence="3">CGMCC 1.15942</strain>
    </source>
</reference>
<sequence>MRLFLDEIYDRRLKVLNVINNSGEIKSIKEIARVTKLANRTVSMIIKQFEQELDVPERVFKVEYVNKTIKSVSANNLDLNSIGRSYLLQSTMYKVIKHIFLHDKLDVNKFCKVEFISAPTFSRNRKRLKKILQECGLDLSRENSIIGDEFKIRNFYFLFFSNASNVWEFSTQEYLEIEQYFSVHLTQWKDMDSLKQLKFILIVYISVTRSRKKHFAKNEVLSSSLKKHENLESSMYLLNYFKLGRNKTIEQIRGETSATLFFFYKEQMIFEEIELSSYEEYFSLDSFPFISLSSKLAERIVDEFFDGSKNKELYLRVKREVDLFYLVLDICFIDYKIFYYVYDSKKFYHADSIEKKMKEKLAEIFHQLAIFANKDLKKFKEEDLLDYMYLAIYSLQTQFKVTSYEPVTVFIQNTKKFVREIIKEKISPFFGDRIECVELLTSQVDIVVTDVKLPNESNLSNQVYVATFSDYDDITFLIEQIQNKLLENYNKRKMHLHRLES</sequence>
<proteinExistence type="predicted"/>